<proteinExistence type="predicted"/>
<accession>A0A1J9QWD4</accession>
<reference evidence="1 2" key="1">
    <citation type="submission" date="2015-08" db="EMBL/GenBank/DDBJ databases">
        <title>Emmonsia species relationships and genome sequence.</title>
        <authorList>
            <person name="Cuomo C.A."/>
            <person name="Schwartz I.S."/>
            <person name="Kenyon C."/>
            <person name="De Hoog G.S."/>
            <person name="Govender N.P."/>
            <person name="Botha A."/>
            <person name="Moreno L."/>
            <person name="De Vries M."/>
            <person name="Munoz J.F."/>
            <person name="Stielow J.B."/>
        </authorList>
    </citation>
    <scope>NUCLEOTIDE SEQUENCE [LARGE SCALE GENOMIC DNA]</scope>
    <source>
        <strain evidence="1 2">EI222</strain>
    </source>
</reference>
<dbReference type="AlphaFoldDB" id="A0A1J9QWD4"/>
<name>A0A1J9QWD4_9EURO</name>
<comment type="caution">
    <text evidence="1">The sequence shown here is derived from an EMBL/GenBank/DDBJ whole genome shotgun (WGS) entry which is preliminary data.</text>
</comment>
<sequence length="157" mass="17521">MPQRELEARLRVAGFHDSLRLYCFWDSQVSASCYHQTRLVTHYPSQGGGGTKRDKRPLAPLASCNVRAHVPSILGSTTQIHLLAADISGRETIQSSDQHTEQAPAPIDYTISTVPMSYNTTAHTSRGSFQCLHQPIVANMYREPDFDMSRNDADFRG</sequence>
<evidence type="ECO:0000313" key="2">
    <source>
        <dbReference type="Proteomes" id="UP000242791"/>
    </source>
</evidence>
<keyword evidence="2" id="KW-1185">Reference proteome</keyword>
<dbReference type="EMBL" id="LGTZ01001845">
    <property type="protein sequence ID" value="OJD20495.1"/>
    <property type="molecule type" value="Genomic_DNA"/>
</dbReference>
<dbReference type="VEuPathDB" id="FungiDB:ACJ73_08170"/>
<evidence type="ECO:0000313" key="1">
    <source>
        <dbReference type="EMBL" id="OJD20495.1"/>
    </source>
</evidence>
<protein>
    <submittedName>
        <fullName evidence="1">Uncharacterized protein</fullName>
    </submittedName>
</protein>
<organism evidence="1 2">
    <name type="scientific">Blastomyces percursus</name>
    <dbReference type="NCBI Taxonomy" id="1658174"/>
    <lineage>
        <taxon>Eukaryota</taxon>
        <taxon>Fungi</taxon>
        <taxon>Dikarya</taxon>
        <taxon>Ascomycota</taxon>
        <taxon>Pezizomycotina</taxon>
        <taxon>Eurotiomycetes</taxon>
        <taxon>Eurotiomycetidae</taxon>
        <taxon>Onygenales</taxon>
        <taxon>Ajellomycetaceae</taxon>
        <taxon>Blastomyces</taxon>
    </lineage>
</organism>
<dbReference type="Proteomes" id="UP000242791">
    <property type="component" value="Unassembled WGS sequence"/>
</dbReference>
<gene>
    <name evidence="1" type="ORF">ACJ73_08170</name>
</gene>